<evidence type="ECO:0000256" key="2">
    <source>
        <dbReference type="ARBA" id="ARBA00022679"/>
    </source>
</evidence>
<keyword evidence="1" id="KW-0723">Serine/threonine-protein kinase</keyword>
<evidence type="ECO:0000256" key="4">
    <source>
        <dbReference type="SAM" id="MobiDB-lite"/>
    </source>
</evidence>
<keyword evidence="2" id="KW-0808">Transferase</keyword>
<dbReference type="EMBL" id="CAJNNV010025356">
    <property type="protein sequence ID" value="CAE8614028.1"/>
    <property type="molecule type" value="Genomic_DNA"/>
</dbReference>
<evidence type="ECO:0000256" key="1">
    <source>
        <dbReference type="ARBA" id="ARBA00022527"/>
    </source>
</evidence>
<dbReference type="InterPro" id="IPR004166">
    <property type="entry name" value="a-kinase_dom"/>
</dbReference>
<dbReference type="PROSITE" id="PS00028">
    <property type="entry name" value="ZINC_FINGER_C2H2_1"/>
    <property type="match status" value="1"/>
</dbReference>
<accession>A0A813FHU0</accession>
<dbReference type="InterPro" id="IPR013087">
    <property type="entry name" value="Znf_C2H2_type"/>
</dbReference>
<dbReference type="PROSITE" id="PS51158">
    <property type="entry name" value="ALPHA_KINASE"/>
    <property type="match status" value="1"/>
</dbReference>
<keyword evidence="3" id="KW-0418">Kinase</keyword>
<evidence type="ECO:0000259" key="5">
    <source>
        <dbReference type="PROSITE" id="PS51158"/>
    </source>
</evidence>
<comment type="caution">
    <text evidence="6">The sequence shown here is derived from an EMBL/GenBank/DDBJ whole genome shotgun (WGS) entry which is preliminary data.</text>
</comment>
<organism evidence="6 7">
    <name type="scientific">Polarella glacialis</name>
    <name type="common">Dinoflagellate</name>
    <dbReference type="NCBI Taxonomy" id="89957"/>
    <lineage>
        <taxon>Eukaryota</taxon>
        <taxon>Sar</taxon>
        <taxon>Alveolata</taxon>
        <taxon>Dinophyceae</taxon>
        <taxon>Suessiales</taxon>
        <taxon>Suessiaceae</taxon>
        <taxon>Polarella</taxon>
    </lineage>
</organism>
<dbReference type="AlphaFoldDB" id="A0A813FHU0"/>
<evidence type="ECO:0000256" key="3">
    <source>
        <dbReference type="ARBA" id="ARBA00022777"/>
    </source>
</evidence>
<keyword evidence="7" id="KW-1185">Reference proteome</keyword>
<dbReference type="Pfam" id="PF02816">
    <property type="entry name" value="Alpha_kinase"/>
    <property type="match status" value="1"/>
</dbReference>
<name>A0A813FHU0_POLGL</name>
<proteinExistence type="predicted"/>
<feature type="domain" description="Alpha-type protein kinase" evidence="5">
    <location>
        <begin position="928"/>
        <end position="1190"/>
    </location>
</feature>
<dbReference type="GO" id="GO:0005524">
    <property type="term" value="F:ATP binding"/>
    <property type="evidence" value="ECO:0007669"/>
    <property type="project" value="InterPro"/>
</dbReference>
<reference evidence="6" key="1">
    <citation type="submission" date="2021-02" db="EMBL/GenBank/DDBJ databases">
        <authorList>
            <person name="Dougan E. K."/>
            <person name="Rhodes N."/>
            <person name="Thang M."/>
            <person name="Chan C."/>
        </authorList>
    </citation>
    <scope>NUCLEOTIDE SEQUENCE</scope>
</reference>
<evidence type="ECO:0000313" key="6">
    <source>
        <dbReference type="EMBL" id="CAE8614028.1"/>
    </source>
</evidence>
<gene>
    <name evidence="6" type="ORF">PGLA1383_LOCUS31764</name>
</gene>
<dbReference type="GO" id="GO:0004674">
    <property type="term" value="F:protein serine/threonine kinase activity"/>
    <property type="evidence" value="ECO:0007669"/>
    <property type="project" value="UniProtKB-KW"/>
</dbReference>
<sequence>MLLWKDHRRSTGRVPAGVYWDYAAGSAAHAQASKYTLQTAKHDLSAMTALACFCLLPGCSACAASKDAAPSSRCSCLMADCADCAVPARGQKRKRSDFAPSGKLLAAAAVLACMCLPPTCQPCAEGNGVLPVPRALRLRLPGAFPDEPLLSLEQPDCSIMWLLAAVASWMQATGGWTSRLSYCQFGMPLRKTTRIHFSSDFGFAVLDRMCSSRQDGHKHEQLNGWEANAFRTSKASAYPRLLAKAWAAAVDAWWVQHGARSGLPRRALELFAGSGHLAQGVDLAGHAALNELAPVRGSSAAPESEDSDSNVDTSDSESESSDASGSNVGGWQQGRRVFRRMREWQKMLRKLRRCFKWGQGRIFWFQAFREAGFKKPAALLCPLSSRKIVYSGKYLRQGLDHLYVRFLAMRKQHASLAARAQKASMPQNVAPAAKARPFSAGPGVDVDLDMCLLGLLTNAPSQSAASGAQRAKRVKTQQSTRYRAKMETIEKNAEVMCSSRHVFHVLAVTEGLTEYFAAAEFVQSSTQLYFPVFARTVAVQDYLREASGKVLAAPEAPPQRTATLCFRCDVCGLLLLSRNLRRDHVRHAHSAALRADPQVLSPTARSASLAKPVEEYDTWPANSFATILARVSVGQLWMGLCLNTLGCAMRDCYWLRIANSAKLDSGLPSLGDLWKRFAHIASDRLLRGGEPRRQKVFENAVQEAKDFFGTLRDKYCEKVIRAPGIHFPWDVLECFALETFLSMPDPGPPPANGSLGDAFWKPLTKSFRAMAQWAIRRWGHVVAFPPIQDLQAQYIELIRAMWVCGARHQQRDCSQPWPAHSATVAIIDGGGQCVVKPTWINGPWDVLAPADTVTLSKHARPVTLVGARGVVTEVCRRLNWKQLWQLVHTEDRWVPAACKHAFWLFHAFGSLAGSEAVGNLLKHYVGKSRASFAAKWRKKSIYDWPLWLGRIVAEIHGSTEQAITDAETPRTGFQKRHNWRATALACDPNSPERLVETVCLVQAAKEPSDRIASTYSDNLKDAWNTASYANRFNLHVTQQHGKADTNPLIAVQVCIPVVCEVIASTTPHWFAAGDFVTVCAYPQQEVQKFIFDGNEPFQDVPQAFFHYAAATSGGKDIVWDLQGCREQNSGTYLLVDPVVRRRPPATVRNLFFATVGNERGLGKVSPNPKQIDLLHPKCTRLCETFDPERLAAYGKGAGFACFQ</sequence>
<evidence type="ECO:0000313" key="7">
    <source>
        <dbReference type="Proteomes" id="UP000654075"/>
    </source>
</evidence>
<protein>
    <recommendedName>
        <fullName evidence="5">Alpha-type protein kinase domain-containing protein</fullName>
    </recommendedName>
</protein>
<feature type="region of interest" description="Disordered" evidence="4">
    <location>
        <begin position="295"/>
        <end position="330"/>
    </location>
</feature>
<dbReference type="Proteomes" id="UP000654075">
    <property type="component" value="Unassembled WGS sequence"/>
</dbReference>
<feature type="compositionally biased region" description="Acidic residues" evidence="4">
    <location>
        <begin position="303"/>
        <end position="320"/>
    </location>
</feature>
<dbReference type="Gene3D" id="3.20.200.10">
    <property type="entry name" value="MHCK/EF2 kinase"/>
    <property type="match status" value="1"/>
</dbReference>